<dbReference type="Proteomes" id="UP000051660">
    <property type="component" value="Unassembled WGS sequence"/>
</dbReference>
<dbReference type="SUPFAM" id="SSF53850">
    <property type="entry name" value="Periplasmic binding protein-like II"/>
    <property type="match status" value="1"/>
</dbReference>
<dbReference type="AlphaFoldDB" id="A0A0R3MUF8"/>
<comment type="caution">
    <text evidence="2">The sequence shown here is derived from an EMBL/GenBank/DDBJ whole genome shotgun (WGS) entry which is preliminary data.</text>
</comment>
<organism evidence="2 3">
    <name type="scientific">Bradyrhizobium lablabi</name>
    <dbReference type="NCBI Taxonomy" id="722472"/>
    <lineage>
        <taxon>Bacteria</taxon>
        <taxon>Pseudomonadati</taxon>
        <taxon>Pseudomonadota</taxon>
        <taxon>Alphaproteobacteria</taxon>
        <taxon>Hyphomicrobiales</taxon>
        <taxon>Nitrobacteraceae</taxon>
        <taxon>Bradyrhizobium</taxon>
    </lineage>
</organism>
<dbReference type="InterPro" id="IPR011852">
    <property type="entry name" value="TRAP_TAXI"/>
</dbReference>
<accession>A0A0R3MUF8</accession>
<protein>
    <submittedName>
        <fullName evidence="2">TRAP ABC transporter substrate-binding protein</fullName>
    </submittedName>
</protein>
<feature type="signal peptide" evidence="1">
    <location>
        <begin position="1"/>
        <end position="24"/>
    </location>
</feature>
<reference evidence="2 3" key="1">
    <citation type="submission" date="2014-03" db="EMBL/GenBank/DDBJ databases">
        <title>Bradyrhizobium valentinum sp. nov., isolated from effective nodules of Lupinus mariae-josephae, a lupine endemic of basic-lime soils in Eastern Spain.</title>
        <authorList>
            <person name="Duran D."/>
            <person name="Rey L."/>
            <person name="Navarro A."/>
            <person name="Busquets A."/>
            <person name="Imperial J."/>
            <person name="Ruiz-Argueso T."/>
        </authorList>
    </citation>
    <scope>NUCLEOTIDE SEQUENCE [LARGE SCALE GENOMIC DNA]</scope>
    <source>
        <strain evidence="2 3">CCBAU 23086</strain>
    </source>
</reference>
<dbReference type="Pfam" id="PF16868">
    <property type="entry name" value="NMT1_3"/>
    <property type="match status" value="1"/>
</dbReference>
<dbReference type="NCBIfam" id="TIGR02122">
    <property type="entry name" value="TRAP_TAXI"/>
    <property type="match status" value="1"/>
</dbReference>
<evidence type="ECO:0000256" key="1">
    <source>
        <dbReference type="SAM" id="SignalP"/>
    </source>
</evidence>
<evidence type="ECO:0000313" key="3">
    <source>
        <dbReference type="Proteomes" id="UP000051660"/>
    </source>
</evidence>
<feature type="chain" id="PRO_5006444571" evidence="1">
    <location>
        <begin position="25"/>
        <end position="324"/>
    </location>
</feature>
<dbReference type="EMBL" id="LLYB01000080">
    <property type="protein sequence ID" value="KRR21621.1"/>
    <property type="molecule type" value="Genomic_DNA"/>
</dbReference>
<proteinExistence type="predicted"/>
<keyword evidence="1" id="KW-0732">Signal</keyword>
<name>A0A0R3MUF8_9BRAD</name>
<dbReference type="Gene3D" id="3.40.190.10">
    <property type="entry name" value="Periplasmic binding protein-like II"/>
    <property type="match status" value="2"/>
</dbReference>
<dbReference type="RefSeq" id="WP_057859715.1">
    <property type="nucleotide sequence ID" value="NZ_LLYB01000080.1"/>
</dbReference>
<dbReference type="PANTHER" id="PTHR42941:SF1">
    <property type="entry name" value="SLL1037 PROTEIN"/>
    <property type="match status" value="1"/>
</dbReference>
<evidence type="ECO:0000313" key="2">
    <source>
        <dbReference type="EMBL" id="KRR21621.1"/>
    </source>
</evidence>
<dbReference type="OrthoDB" id="9776669at2"/>
<dbReference type="PANTHER" id="PTHR42941">
    <property type="entry name" value="SLL1037 PROTEIN"/>
    <property type="match status" value="1"/>
</dbReference>
<sequence length="324" mass="35279">MVSGAWRILILLAFVLLPARMASAGEPHWPQALTLGTASEGGTYYAYGEGLARLLTRELGIPVVARPTGGPIDNIKLLESGEIQLAFVTQGVALQAWNASAAWTDGRQYRSMRAMFAMYDTPFQFQVLSDSPIQSFADFAGKRIGVGPEGGTTATYFPEFLKALKIEATLVQGDWAVLEEKSLARSIDALAVGAGVPVPFLIDIERKAKVRYLPLTRQEIATVRLAMPELSASVVAAGTYPTLRRRYDTVGLFNFAVAHKNLPDDLVTAIVDTVFANNERMVEFHPAAAETIPSNFTRNNFIPFHGGAVSWYRSRVTPGVVQSD</sequence>
<gene>
    <name evidence="2" type="ORF">CQ14_37045</name>
</gene>